<feature type="signal peptide" evidence="1">
    <location>
        <begin position="1"/>
        <end position="19"/>
    </location>
</feature>
<organism evidence="2 3">
    <name type="scientific">Heterorhabditis bacteriophora</name>
    <name type="common">Entomopathogenic nematode worm</name>
    <dbReference type="NCBI Taxonomy" id="37862"/>
    <lineage>
        <taxon>Eukaryota</taxon>
        <taxon>Metazoa</taxon>
        <taxon>Ecdysozoa</taxon>
        <taxon>Nematoda</taxon>
        <taxon>Chromadorea</taxon>
        <taxon>Rhabditida</taxon>
        <taxon>Rhabditina</taxon>
        <taxon>Rhabditomorpha</taxon>
        <taxon>Strongyloidea</taxon>
        <taxon>Heterorhabditidae</taxon>
        <taxon>Heterorhabditis</taxon>
    </lineage>
</organism>
<accession>A0A1I7X278</accession>
<evidence type="ECO:0000313" key="2">
    <source>
        <dbReference type="Proteomes" id="UP000095283"/>
    </source>
</evidence>
<dbReference type="InterPro" id="IPR006886">
    <property type="entry name" value="RNA_pol_III_Rpc5"/>
</dbReference>
<evidence type="ECO:0000313" key="3">
    <source>
        <dbReference type="WBParaSite" id="Hba_11686"/>
    </source>
</evidence>
<name>A0A1I7X278_HETBA</name>
<sequence length="426" mass="49671">MKVCFSRFFVIIMKCVIDSDTDAPGGSGQQVRILCLNIYANLYQIMDNIETRVISTNDVARLVDSSISRQDLIYNLQQCAHLVQGVWVLQSDFLFQNLPPAYSNIPGKVNFESFSDLLLIILYVVRLTFFYSWNISSLTIIHIFQFIVTELGDCVLNRIWNLLKSNIFKSLFRNFNVMLIILINIFSPDNLAVVLQERRYWMERWNEVQRKIDYSTNLERTRENNGLEIPNFINFKMVLFFKLKYLDSVALNNVICYFDLFGQIGYLRCCYFLVKFVYYLKINDGLSDSGIVKDKLDAKCSIASGGYWTPRETLKKQKELTTSSQDYNDIEMKTQSLVNKGSSASHIQLTSGEKKTRYSLPDKDWKDFNLDYLDVAKLQLKRMSEDLKRQFIDSITASTEYGFDKIIKKLFCFDYLPDIFSSKSMF</sequence>
<dbReference type="GO" id="GO:0006351">
    <property type="term" value="P:DNA-templated transcription"/>
    <property type="evidence" value="ECO:0007669"/>
    <property type="project" value="InterPro"/>
</dbReference>
<reference evidence="3" key="1">
    <citation type="submission" date="2016-11" db="UniProtKB">
        <authorList>
            <consortium name="WormBaseParasite"/>
        </authorList>
    </citation>
    <scope>IDENTIFICATION</scope>
</reference>
<proteinExistence type="predicted"/>
<protein>
    <submittedName>
        <fullName evidence="3">Uncharacterized protein</fullName>
    </submittedName>
</protein>
<dbReference type="Pfam" id="PF04801">
    <property type="entry name" value="RPC5"/>
    <property type="match status" value="1"/>
</dbReference>
<dbReference type="GO" id="GO:0005634">
    <property type="term" value="C:nucleus"/>
    <property type="evidence" value="ECO:0007669"/>
    <property type="project" value="InterPro"/>
</dbReference>
<dbReference type="Proteomes" id="UP000095283">
    <property type="component" value="Unplaced"/>
</dbReference>
<keyword evidence="1" id="KW-0732">Signal</keyword>
<feature type="chain" id="PRO_5009310934" evidence="1">
    <location>
        <begin position="20"/>
        <end position="426"/>
    </location>
</feature>
<dbReference type="AlphaFoldDB" id="A0A1I7X278"/>
<keyword evidence="2" id="KW-1185">Reference proteome</keyword>
<dbReference type="WBParaSite" id="Hba_11686">
    <property type="protein sequence ID" value="Hba_11686"/>
    <property type="gene ID" value="Hba_11686"/>
</dbReference>
<evidence type="ECO:0000256" key="1">
    <source>
        <dbReference type="SAM" id="SignalP"/>
    </source>
</evidence>